<feature type="coiled-coil region" evidence="1">
    <location>
        <begin position="2"/>
        <end position="30"/>
    </location>
</feature>
<organism evidence="2 3">
    <name type="scientific">Paenibacillus allorhizoplanae</name>
    <dbReference type="NCBI Taxonomy" id="2905648"/>
    <lineage>
        <taxon>Bacteria</taxon>
        <taxon>Bacillati</taxon>
        <taxon>Bacillota</taxon>
        <taxon>Bacilli</taxon>
        <taxon>Bacillales</taxon>
        <taxon>Paenibacillaceae</taxon>
        <taxon>Paenibacillus</taxon>
    </lineage>
</organism>
<proteinExistence type="predicted"/>
<evidence type="ECO:0000313" key="3">
    <source>
        <dbReference type="Proteomes" id="UP000838821"/>
    </source>
</evidence>
<keyword evidence="3" id="KW-1185">Reference proteome</keyword>
<name>A0ABM9CYY6_9BACL</name>
<dbReference type="Proteomes" id="UP000838821">
    <property type="component" value="Unassembled WGS sequence"/>
</dbReference>
<gene>
    <name evidence="2" type="ORF">PAECIP111891_06845</name>
</gene>
<evidence type="ECO:0000256" key="1">
    <source>
        <dbReference type="SAM" id="Coils"/>
    </source>
</evidence>
<protein>
    <submittedName>
        <fullName evidence="2">Uncharacterized protein</fullName>
    </submittedName>
</protein>
<keyword evidence="1" id="KW-0175">Coiled coil</keyword>
<sequence length="92" mass="10859">MNEQLLIQILEEIKEIKAEQKQTNERLNSIEAFVSDIPLTRQAVLETREDVKQLEAVQRHLVTEHHTFAHHFNVIDKQLVDHAIEIDKLKNR</sequence>
<evidence type="ECO:0000313" key="2">
    <source>
        <dbReference type="EMBL" id="CAH1231545.1"/>
    </source>
</evidence>
<reference evidence="2" key="1">
    <citation type="submission" date="2022-01" db="EMBL/GenBank/DDBJ databases">
        <authorList>
            <person name="Criscuolo A."/>
        </authorList>
    </citation>
    <scope>NUCLEOTIDE SEQUENCE</scope>
    <source>
        <strain evidence="2">CIP111891</strain>
    </source>
</reference>
<accession>A0ABM9CYY6</accession>
<comment type="caution">
    <text evidence="2">The sequence shown here is derived from an EMBL/GenBank/DDBJ whole genome shotgun (WGS) entry which is preliminary data.</text>
</comment>
<dbReference type="EMBL" id="CAKMMW010000042">
    <property type="protein sequence ID" value="CAH1231545.1"/>
    <property type="molecule type" value="Genomic_DNA"/>
</dbReference>
<dbReference type="RefSeq" id="WP_236293275.1">
    <property type="nucleotide sequence ID" value="NZ_CAKMMW010000042.1"/>
</dbReference>